<feature type="transmembrane region" description="Helical" evidence="1">
    <location>
        <begin position="76"/>
        <end position="95"/>
    </location>
</feature>
<dbReference type="EMBL" id="AEPZ01000010">
    <property type="protein sequence ID" value="EFU81365.1"/>
    <property type="molecule type" value="Genomic_DNA"/>
</dbReference>
<gene>
    <name evidence="2" type="ORF">HMPREF0576_1207</name>
</gene>
<reference evidence="2 3" key="1">
    <citation type="submission" date="2010-12" db="EMBL/GenBank/DDBJ databases">
        <authorList>
            <person name="Muzny D."/>
            <person name="Qin X."/>
            <person name="Deng J."/>
            <person name="Jiang H."/>
            <person name="Liu Y."/>
            <person name="Qu J."/>
            <person name="Song X.-Z."/>
            <person name="Zhang L."/>
            <person name="Thornton R."/>
            <person name="Coyle M."/>
            <person name="Francisco L."/>
            <person name="Jackson L."/>
            <person name="Javaid M."/>
            <person name="Korchina V."/>
            <person name="Kovar C."/>
            <person name="Mata R."/>
            <person name="Mathew T."/>
            <person name="Ngo R."/>
            <person name="Nguyen L."/>
            <person name="Nguyen N."/>
            <person name="Okwuonu G."/>
            <person name="Ongeri F."/>
            <person name="Pham C."/>
            <person name="Simmons D."/>
            <person name="Wilczek-Boney K."/>
            <person name="Hale W."/>
            <person name="Jakkamsetti A."/>
            <person name="Pham P."/>
            <person name="Ruth R."/>
            <person name="San Lucas F."/>
            <person name="Warren J."/>
            <person name="Zhang J."/>
            <person name="Zhao Z."/>
            <person name="Zhou C."/>
            <person name="Zhu D."/>
            <person name="Lee S."/>
            <person name="Bess C."/>
            <person name="Blankenburg K."/>
            <person name="Forbes L."/>
            <person name="Fu Q."/>
            <person name="Gubbala S."/>
            <person name="Hirani K."/>
            <person name="Jayaseelan J.C."/>
            <person name="Lara F."/>
            <person name="Munidasa M."/>
            <person name="Palculict T."/>
            <person name="Patil S."/>
            <person name="Pu L.-L."/>
            <person name="Saada N."/>
            <person name="Tang L."/>
            <person name="Weissenberger G."/>
            <person name="Zhu Y."/>
            <person name="Hemphill L."/>
            <person name="Shang Y."/>
            <person name="Youmans B."/>
            <person name="Ayvaz T."/>
            <person name="Ross M."/>
            <person name="Santibanez J."/>
            <person name="Aqrawi P."/>
            <person name="Gross S."/>
            <person name="Joshi V."/>
            <person name="Fowler G."/>
            <person name="Nazareth L."/>
            <person name="Reid J."/>
            <person name="Worley K."/>
            <person name="Petrosino J."/>
            <person name="Highlander S."/>
            <person name="Gibbs R."/>
        </authorList>
    </citation>
    <scope>NUCLEOTIDE SEQUENCE [LARGE SCALE GENOMIC DNA]</scope>
    <source>
        <strain evidence="2 3">ATCC 35242</strain>
    </source>
</reference>
<sequence>MVGLYLIACGIMLTHFQIRPDIEFLPATVVTLSSLLAAFVLLLVMLVRFRDQLGKWIGFICLLCSAGTILEMFTGWVITLLAVVVFLTQMAHYWLTVRRVPAITVNDAI</sequence>
<proteinExistence type="predicted"/>
<keyword evidence="3" id="KW-1185">Reference proteome</keyword>
<keyword evidence="1" id="KW-0472">Membrane</keyword>
<dbReference type="AlphaFoldDB" id="E6M5S3"/>
<comment type="caution">
    <text evidence="2">The sequence shown here is derived from an EMBL/GenBank/DDBJ whole genome shotgun (WGS) entry which is preliminary data.</text>
</comment>
<feature type="transmembrane region" description="Helical" evidence="1">
    <location>
        <begin position="24"/>
        <end position="46"/>
    </location>
</feature>
<keyword evidence="1" id="KW-1133">Transmembrane helix</keyword>
<feature type="transmembrane region" description="Helical" evidence="1">
    <location>
        <begin position="53"/>
        <end position="70"/>
    </location>
</feature>
<organism evidence="2 3">
    <name type="scientific">Mobiluncus holmesii ATCC 35242</name>
    <dbReference type="NCBI Taxonomy" id="887899"/>
    <lineage>
        <taxon>Bacteria</taxon>
        <taxon>Bacillati</taxon>
        <taxon>Actinomycetota</taxon>
        <taxon>Actinomycetes</taxon>
        <taxon>Actinomycetales</taxon>
        <taxon>Actinomycetaceae</taxon>
        <taxon>Mobiluncus</taxon>
    </lineage>
</organism>
<name>E6M5S3_9ACTO</name>
<evidence type="ECO:0000313" key="3">
    <source>
        <dbReference type="Proteomes" id="UP000003343"/>
    </source>
</evidence>
<evidence type="ECO:0000256" key="1">
    <source>
        <dbReference type="SAM" id="Phobius"/>
    </source>
</evidence>
<dbReference type="HOGENOM" id="CLU_2180866_0_0_11"/>
<accession>E6M5S3</accession>
<dbReference type="Proteomes" id="UP000003343">
    <property type="component" value="Unassembled WGS sequence"/>
</dbReference>
<protein>
    <submittedName>
        <fullName evidence="2">Uncharacterized protein</fullName>
    </submittedName>
</protein>
<evidence type="ECO:0000313" key="2">
    <source>
        <dbReference type="EMBL" id="EFU81365.1"/>
    </source>
</evidence>
<keyword evidence="1" id="KW-0812">Transmembrane</keyword>